<comment type="caution">
    <text evidence="1">The sequence shown here is derived from an EMBL/GenBank/DDBJ whole genome shotgun (WGS) entry which is preliminary data.</text>
</comment>
<protein>
    <submittedName>
        <fullName evidence="1">Uncharacterized protein</fullName>
    </submittedName>
</protein>
<dbReference type="Proteomes" id="UP000886501">
    <property type="component" value="Unassembled WGS sequence"/>
</dbReference>
<proteinExistence type="predicted"/>
<reference evidence="1" key="2">
    <citation type="journal article" date="2020" name="Nat. Commun.">
        <title>Large-scale genome sequencing of mycorrhizal fungi provides insights into the early evolution of symbiotic traits.</title>
        <authorList>
            <person name="Miyauchi S."/>
            <person name="Kiss E."/>
            <person name="Kuo A."/>
            <person name="Drula E."/>
            <person name="Kohler A."/>
            <person name="Sanchez-Garcia M."/>
            <person name="Morin E."/>
            <person name="Andreopoulos B."/>
            <person name="Barry K.W."/>
            <person name="Bonito G."/>
            <person name="Buee M."/>
            <person name="Carver A."/>
            <person name="Chen C."/>
            <person name="Cichocki N."/>
            <person name="Clum A."/>
            <person name="Culley D."/>
            <person name="Crous P.W."/>
            <person name="Fauchery L."/>
            <person name="Girlanda M."/>
            <person name="Hayes R.D."/>
            <person name="Keri Z."/>
            <person name="LaButti K."/>
            <person name="Lipzen A."/>
            <person name="Lombard V."/>
            <person name="Magnuson J."/>
            <person name="Maillard F."/>
            <person name="Murat C."/>
            <person name="Nolan M."/>
            <person name="Ohm R.A."/>
            <person name="Pangilinan J."/>
            <person name="Pereira M.F."/>
            <person name="Perotto S."/>
            <person name="Peter M."/>
            <person name="Pfister S."/>
            <person name="Riley R."/>
            <person name="Sitrit Y."/>
            <person name="Stielow J.B."/>
            <person name="Szollosi G."/>
            <person name="Zifcakova L."/>
            <person name="Stursova M."/>
            <person name="Spatafora J.W."/>
            <person name="Tedersoo L."/>
            <person name="Vaario L.M."/>
            <person name="Yamada A."/>
            <person name="Yan M."/>
            <person name="Wang P."/>
            <person name="Xu J."/>
            <person name="Bruns T."/>
            <person name="Baldrian P."/>
            <person name="Vilgalys R."/>
            <person name="Dunand C."/>
            <person name="Henrissat B."/>
            <person name="Grigoriev I.V."/>
            <person name="Hibbett D."/>
            <person name="Nagy L.G."/>
            <person name="Martin F.M."/>
        </authorList>
    </citation>
    <scope>NUCLEOTIDE SEQUENCE</scope>
    <source>
        <strain evidence="1">P2</strain>
    </source>
</reference>
<sequence>MRELSGRTKVNPGFGRADVSCGLPNTRELGKLAQHRHGGRSPPVLSSAKHQDRLGCPPALATFDHRGSNSITDIIHHSTRPSQRR</sequence>
<name>A0ACB6ZJE4_THEGA</name>
<dbReference type="EMBL" id="MU117994">
    <property type="protein sequence ID" value="KAF9649727.1"/>
    <property type="molecule type" value="Genomic_DNA"/>
</dbReference>
<keyword evidence="2" id="KW-1185">Reference proteome</keyword>
<organism evidence="1 2">
    <name type="scientific">Thelephora ganbajun</name>
    <name type="common">Ganba fungus</name>
    <dbReference type="NCBI Taxonomy" id="370292"/>
    <lineage>
        <taxon>Eukaryota</taxon>
        <taxon>Fungi</taxon>
        <taxon>Dikarya</taxon>
        <taxon>Basidiomycota</taxon>
        <taxon>Agaricomycotina</taxon>
        <taxon>Agaricomycetes</taxon>
        <taxon>Thelephorales</taxon>
        <taxon>Thelephoraceae</taxon>
        <taxon>Thelephora</taxon>
    </lineage>
</organism>
<evidence type="ECO:0000313" key="1">
    <source>
        <dbReference type="EMBL" id="KAF9649727.1"/>
    </source>
</evidence>
<gene>
    <name evidence="1" type="ORF">BDM02DRAFT_3113372</name>
</gene>
<evidence type="ECO:0000313" key="2">
    <source>
        <dbReference type="Proteomes" id="UP000886501"/>
    </source>
</evidence>
<reference evidence="1" key="1">
    <citation type="submission" date="2019-10" db="EMBL/GenBank/DDBJ databases">
        <authorList>
            <consortium name="DOE Joint Genome Institute"/>
            <person name="Kuo A."/>
            <person name="Miyauchi S."/>
            <person name="Kiss E."/>
            <person name="Drula E."/>
            <person name="Kohler A."/>
            <person name="Sanchez-Garcia M."/>
            <person name="Andreopoulos B."/>
            <person name="Barry K.W."/>
            <person name="Bonito G."/>
            <person name="Buee M."/>
            <person name="Carver A."/>
            <person name="Chen C."/>
            <person name="Cichocki N."/>
            <person name="Clum A."/>
            <person name="Culley D."/>
            <person name="Crous P.W."/>
            <person name="Fauchery L."/>
            <person name="Girlanda M."/>
            <person name="Hayes R."/>
            <person name="Keri Z."/>
            <person name="Labutti K."/>
            <person name="Lipzen A."/>
            <person name="Lombard V."/>
            <person name="Magnuson J."/>
            <person name="Maillard F."/>
            <person name="Morin E."/>
            <person name="Murat C."/>
            <person name="Nolan M."/>
            <person name="Ohm R."/>
            <person name="Pangilinan J."/>
            <person name="Pereira M."/>
            <person name="Perotto S."/>
            <person name="Peter M."/>
            <person name="Riley R."/>
            <person name="Sitrit Y."/>
            <person name="Stielow B."/>
            <person name="Szollosi G."/>
            <person name="Zifcakova L."/>
            <person name="Stursova M."/>
            <person name="Spatafora J.W."/>
            <person name="Tedersoo L."/>
            <person name="Vaario L.-M."/>
            <person name="Yamada A."/>
            <person name="Yan M."/>
            <person name="Wang P."/>
            <person name="Xu J."/>
            <person name="Bruns T."/>
            <person name="Baldrian P."/>
            <person name="Vilgalys R."/>
            <person name="Henrissat B."/>
            <person name="Grigoriev I.V."/>
            <person name="Hibbett D."/>
            <person name="Nagy L.G."/>
            <person name="Martin F.M."/>
        </authorList>
    </citation>
    <scope>NUCLEOTIDE SEQUENCE</scope>
    <source>
        <strain evidence="1">P2</strain>
    </source>
</reference>
<accession>A0ACB6ZJE4</accession>